<dbReference type="Pfam" id="PF08240">
    <property type="entry name" value="ADH_N"/>
    <property type="match status" value="1"/>
</dbReference>
<dbReference type="RefSeq" id="WP_310398816.1">
    <property type="nucleotide sequence ID" value="NZ_JAVDWW010000001.1"/>
</dbReference>
<dbReference type="InterPro" id="IPR013154">
    <property type="entry name" value="ADH-like_N"/>
</dbReference>
<dbReference type="InterPro" id="IPR013149">
    <property type="entry name" value="ADH-like_C"/>
</dbReference>
<dbReference type="EMBL" id="JAVDWW010000001">
    <property type="protein sequence ID" value="MDR7166907.1"/>
    <property type="molecule type" value="Genomic_DNA"/>
</dbReference>
<dbReference type="SMART" id="SM00829">
    <property type="entry name" value="PKS_ER"/>
    <property type="match status" value="1"/>
</dbReference>
<keyword evidence="4" id="KW-0560">Oxidoreductase</keyword>
<name>A0ABU1XA19_9NOCA</name>
<keyword evidence="8" id="KW-1185">Reference proteome</keyword>
<dbReference type="CDD" id="cd08239">
    <property type="entry name" value="THR_DH_like"/>
    <property type="match status" value="1"/>
</dbReference>
<dbReference type="PROSITE" id="PS00059">
    <property type="entry name" value="ADH_ZINC"/>
    <property type="match status" value="1"/>
</dbReference>
<organism evidence="7 8">
    <name type="scientific">Nocardia kruczakiae</name>
    <dbReference type="NCBI Taxonomy" id="261477"/>
    <lineage>
        <taxon>Bacteria</taxon>
        <taxon>Bacillati</taxon>
        <taxon>Actinomycetota</taxon>
        <taxon>Actinomycetes</taxon>
        <taxon>Mycobacteriales</taxon>
        <taxon>Nocardiaceae</taxon>
        <taxon>Nocardia</taxon>
    </lineage>
</organism>
<comment type="caution">
    <text evidence="7">The sequence shown here is derived from an EMBL/GenBank/DDBJ whole genome shotgun (WGS) entry which is preliminary data.</text>
</comment>
<evidence type="ECO:0000256" key="5">
    <source>
        <dbReference type="RuleBase" id="RU361277"/>
    </source>
</evidence>
<dbReference type="InterPro" id="IPR020843">
    <property type="entry name" value="ER"/>
</dbReference>
<evidence type="ECO:0000256" key="4">
    <source>
        <dbReference type="ARBA" id="ARBA00023002"/>
    </source>
</evidence>
<evidence type="ECO:0000256" key="2">
    <source>
        <dbReference type="ARBA" id="ARBA00022723"/>
    </source>
</evidence>
<dbReference type="PANTHER" id="PTHR43401:SF2">
    <property type="entry name" value="L-THREONINE 3-DEHYDROGENASE"/>
    <property type="match status" value="1"/>
</dbReference>
<gene>
    <name evidence="7" type="ORF">J2W56_000625</name>
</gene>
<dbReference type="InterPro" id="IPR011032">
    <property type="entry name" value="GroES-like_sf"/>
</dbReference>
<keyword evidence="2 5" id="KW-0479">Metal-binding</keyword>
<dbReference type="Pfam" id="PF00107">
    <property type="entry name" value="ADH_zinc_N"/>
    <property type="match status" value="1"/>
</dbReference>
<evidence type="ECO:0000313" key="7">
    <source>
        <dbReference type="EMBL" id="MDR7166907.1"/>
    </source>
</evidence>
<reference evidence="7 8" key="1">
    <citation type="submission" date="2023-07" db="EMBL/GenBank/DDBJ databases">
        <title>Sorghum-associated microbial communities from plants grown in Nebraska, USA.</title>
        <authorList>
            <person name="Schachtman D."/>
        </authorList>
    </citation>
    <scope>NUCLEOTIDE SEQUENCE [LARGE SCALE GENOMIC DNA]</scope>
    <source>
        <strain evidence="7 8">4272</strain>
    </source>
</reference>
<dbReference type="Gene3D" id="3.90.180.10">
    <property type="entry name" value="Medium-chain alcohol dehydrogenases, catalytic domain"/>
    <property type="match status" value="1"/>
</dbReference>
<dbReference type="InterPro" id="IPR036291">
    <property type="entry name" value="NAD(P)-bd_dom_sf"/>
</dbReference>
<keyword evidence="3 5" id="KW-0862">Zinc</keyword>
<sequence>MRGVVFNGDRNLEIVSFDDPEPGSADVVVQIKASGMCGSDLRFYRAAPGEALAAFGLHGDDAGIIAGHEPCGVVVALGSEVDARAVRVGDRVMVHHYDGCGFCDLCRSGWTQMCERGAKIFGATAHGGHADYIKVPARTLVPLPDELSFAAGAAIACGTGTAFGGLVRLNIDARDTIAVFGQGPVGQSAVQLAAAMGAEVIAVDVAPERVARAVEFGAAHAVDSSATDAVEAIRELTGGKGVSCALDCSGAAPARAAAVQAAAPWGRVGFVGEGGQVTLNVSPEIIRKQLTIIGSYTFSVVGQGDCARFIARHGVDVDKIFTDHWTLDDADQAYREFDKQTGGKAVIEF</sequence>
<evidence type="ECO:0000256" key="1">
    <source>
        <dbReference type="ARBA" id="ARBA00001947"/>
    </source>
</evidence>
<evidence type="ECO:0000256" key="3">
    <source>
        <dbReference type="ARBA" id="ARBA00022833"/>
    </source>
</evidence>
<dbReference type="Proteomes" id="UP001251217">
    <property type="component" value="Unassembled WGS sequence"/>
</dbReference>
<dbReference type="SUPFAM" id="SSF51735">
    <property type="entry name" value="NAD(P)-binding Rossmann-fold domains"/>
    <property type="match status" value="1"/>
</dbReference>
<dbReference type="InterPro" id="IPR050129">
    <property type="entry name" value="Zn_alcohol_dh"/>
</dbReference>
<dbReference type="PANTHER" id="PTHR43401">
    <property type="entry name" value="L-THREONINE 3-DEHYDROGENASE"/>
    <property type="match status" value="1"/>
</dbReference>
<evidence type="ECO:0000259" key="6">
    <source>
        <dbReference type="SMART" id="SM00829"/>
    </source>
</evidence>
<feature type="domain" description="Enoyl reductase (ER)" evidence="6">
    <location>
        <begin position="8"/>
        <end position="347"/>
    </location>
</feature>
<comment type="similarity">
    <text evidence="5">Belongs to the zinc-containing alcohol dehydrogenase family.</text>
</comment>
<dbReference type="SUPFAM" id="SSF50129">
    <property type="entry name" value="GroES-like"/>
    <property type="match status" value="1"/>
</dbReference>
<protein>
    <submittedName>
        <fullName evidence="7">Threonine dehydrogenase-like Zn-dependent dehydrogenase</fullName>
    </submittedName>
</protein>
<evidence type="ECO:0000313" key="8">
    <source>
        <dbReference type="Proteomes" id="UP001251217"/>
    </source>
</evidence>
<dbReference type="InterPro" id="IPR002328">
    <property type="entry name" value="ADH_Zn_CS"/>
</dbReference>
<accession>A0ABU1XA19</accession>
<comment type="cofactor">
    <cofactor evidence="1 5">
        <name>Zn(2+)</name>
        <dbReference type="ChEBI" id="CHEBI:29105"/>
    </cofactor>
</comment>
<proteinExistence type="inferred from homology"/>